<organism evidence="2 3">
    <name type="scientific">Planktothrix paucivesiculata PCC 9631</name>
    <dbReference type="NCBI Taxonomy" id="671071"/>
    <lineage>
        <taxon>Bacteria</taxon>
        <taxon>Bacillati</taxon>
        <taxon>Cyanobacteriota</taxon>
        <taxon>Cyanophyceae</taxon>
        <taxon>Oscillatoriophycideae</taxon>
        <taxon>Oscillatoriales</taxon>
        <taxon>Microcoleaceae</taxon>
        <taxon>Planktothrix</taxon>
    </lineage>
</organism>
<reference evidence="2" key="1">
    <citation type="submission" date="2019-10" db="EMBL/GenBank/DDBJ databases">
        <authorList>
            <consortium name="Genoscope - CEA"/>
            <person name="William W."/>
        </authorList>
    </citation>
    <scope>NUCLEOTIDE SEQUENCE [LARGE SCALE GENOMIC DNA]</scope>
    <source>
        <strain evidence="2">BBR_PRJEB10994</strain>
    </source>
</reference>
<evidence type="ECO:0000256" key="1">
    <source>
        <dbReference type="SAM" id="MobiDB-lite"/>
    </source>
</evidence>
<dbReference type="OrthoDB" id="464240at2"/>
<name>A0A7Z9BV52_9CYAN</name>
<feature type="region of interest" description="Disordered" evidence="1">
    <location>
        <begin position="37"/>
        <end position="88"/>
    </location>
</feature>
<dbReference type="Pfam" id="PF06051">
    <property type="entry name" value="DUF928"/>
    <property type="match status" value="1"/>
</dbReference>
<sequence length="268" mass="29926">MLKSLFSLPLSLKILILSLGLWLIPVPINAEKPTVVPYDTEDGTEDTKPGGTRVVPPPRDPVAPVAPVVPRDIDGATEDTKPAGTRDQCFTSENIKPLTALIPQSEKQLELTVSPHPSLLIYFPPSQAETADFVIYNYKTNQLVYKITLNFPKTGGILMITLPKNSPELQTETPYRWTFQLNCPGSNSPFIQGLIQRNIPTPELTQELAKTPTDQHWLIYAKAGIWHDAIANLAEQLRQNPNDPQLKENWQKLLNEVELNVIVNEPLI</sequence>
<dbReference type="AlphaFoldDB" id="A0A7Z9BV52"/>
<evidence type="ECO:0000313" key="2">
    <source>
        <dbReference type="EMBL" id="VXD23314.1"/>
    </source>
</evidence>
<gene>
    <name evidence="2" type="ORF">PL9631_720002</name>
</gene>
<protein>
    <recommendedName>
        <fullName evidence="4">DUF928 domain-containing protein</fullName>
    </recommendedName>
</protein>
<dbReference type="Proteomes" id="UP000182190">
    <property type="component" value="Unassembled WGS sequence"/>
</dbReference>
<proteinExistence type="predicted"/>
<dbReference type="InterPro" id="IPR010328">
    <property type="entry name" value="DUF928"/>
</dbReference>
<dbReference type="EMBL" id="CZCS02000215">
    <property type="protein sequence ID" value="VXD23314.1"/>
    <property type="molecule type" value="Genomic_DNA"/>
</dbReference>
<accession>A0A7Z9BV52</accession>
<evidence type="ECO:0000313" key="3">
    <source>
        <dbReference type="Proteomes" id="UP000182190"/>
    </source>
</evidence>
<dbReference type="RefSeq" id="WP_083621221.1">
    <property type="nucleotide sequence ID" value="NZ_LR735017.1"/>
</dbReference>
<comment type="caution">
    <text evidence="2">The sequence shown here is derived from an EMBL/GenBank/DDBJ whole genome shotgun (WGS) entry which is preliminary data.</text>
</comment>
<keyword evidence="3" id="KW-1185">Reference proteome</keyword>
<feature type="compositionally biased region" description="Basic and acidic residues" evidence="1">
    <location>
        <begin position="71"/>
        <end position="81"/>
    </location>
</feature>
<evidence type="ECO:0008006" key="4">
    <source>
        <dbReference type="Google" id="ProtNLM"/>
    </source>
</evidence>